<evidence type="ECO:0000313" key="1">
    <source>
        <dbReference type="EnsemblMetazoa" id="GBRI011285-PA"/>
    </source>
</evidence>
<dbReference type="AlphaFoldDB" id="A0A1A9W9L1"/>
<reference evidence="1" key="2">
    <citation type="submission" date="2020-05" db="UniProtKB">
        <authorList>
            <consortium name="EnsemblMetazoa"/>
        </authorList>
    </citation>
    <scope>IDENTIFICATION</scope>
    <source>
        <strain evidence="1">IAEA</strain>
    </source>
</reference>
<dbReference type="VEuPathDB" id="VectorBase:GBRI011285"/>
<dbReference type="EnsemblMetazoa" id="GBRI011285-RA">
    <property type="protein sequence ID" value="GBRI011285-PA"/>
    <property type="gene ID" value="GBRI011285"/>
</dbReference>
<keyword evidence="2" id="KW-1185">Reference proteome</keyword>
<organism evidence="1 2">
    <name type="scientific">Glossina brevipalpis</name>
    <dbReference type="NCBI Taxonomy" id="37001"/>
    <lineage>
        <taxon>Eukaryota</taxon>
        <taxon>Metazoa</taxon>
        <taxon>Ecdysozoa</taxon>
        <taxon>Arthropoda</taxon>
        <taxon>Hexapoda</taxon>
        <taxon>Insecta</taxon>
        <taxon>Pterygota</taxon>
        <taxon>Neoptera</taxon>
        <taxon>Endopterygota</taxon>
        <taxon>Diptera</taxon>
        <taxon>Brachycera</taxon>
        <taxon>Muscomorpha</taxon>
        <taxon>Hippoboscoidea</taxon>
        <taxon>Glossinidae</taxon>
        <taxon>Glossina</taxon>
    </lineage>
</organism>
<dbReference type="Proteomes" id="UP000091820">
    <property type="component" value="Unassembled WGS sequence"/>
</dbReference>
<name>A0A1A9W9L1_9MUSC</name>
<reference evidence="2" key="1">
    <citation type="submission" date="2014-03" db="EMBL/GenBank/DDBJ databases">
        <authorList>
            <person name="Aksoy S."/>
            <person name="Warren W."/>
            <person name="Wilson R.K."/>
        </authorList>
    </citation>
    <scope>NUCLEOTIDE SEQUENCE [LARGE SCALE GENOMIC DNA]</scope>
    <source>
        <strain evidence="2">IAEA</strain>
    </source>
</reference>
<protein>
    <submittedName>
        <fullName evidence="1">Uncharacterized protein</fullName>
    </submittedName>
</protein>
<accession>A0A1A9W9L1</accession>
<sequence length="102" mass="12098">MMMMIAITMIRATVTWLMTWLICELVGETIYFVGVSYNQRTKRENLRPFLKVHLELCQQSRKLISFQSPWLYSFPSTFRKICMFVDCIHKSTFKCSESANNQ</sequence>
<proteinExistence type="predicted"/>
<evidence type="ECO:0000313" key="2">
    <source>
        <dbReference type="Proteomes" id="UP000091820"/>
    </source>
</evidence>